<keyword evidence="3 6" id="KW-0812">Transmembrane</keyword>
<dbReference type="SUPFAM" id="SSF103473">
    <property type="entry name" value="MFS general substrate transporter"/>
    <property type="match status" value="1"/>
</dbReference>
<evidence type="ECO:0000256" key="6">
    <source>
        <dbReference type="SAM" id="Phobius"/>
    </source>
</evidence>
<dbReference type="RefSeq" id="WP_184222707.1">
    <property type="nucleotide sequence ID" value="NZ_JACIIU010000008.1"/>
</dbReference>
<feature type="transmembrane region" description="Helical" evidence="6">
    <location>
        <begin position="101"/>
        <end position="119"/>
    </location>
</feature>
<dbReference type="AlphaFoldDB" id="A0A841LX04"/>
<dbReference type="InterPro" id="IPR011701">
    <property type="entry name" value="MFS"/>
</dbReference>
<protein>
    <submittedName>
        <fullName evidence="7">MFS family permease</fullName>
    </submittedName>
</protein>
<dbReference type="PANTHER" id="PTHR42718">
    <property type="entry name" value="MAJOR FACILITATOR SUPERFAMILY MULTIDRUG TRANSPORTER MFSC"/>
    <property type="match status" value="1"/>
</dbReference>
<keyword evidence="5 6" id="KW-0472">Membrane</keyword>
<dbReference type="Proteomes" id="UP000555393">
    <property type="component" value="Unassembled WGS sequence"/>
</dbReference>
<evidence type="ECO:0000256" key="5">
    <source>
        <dbReference type="ARBA" id="ARBA00023136"/>
    </source>
</evidence>
<name>A0A841LX04_9HYPH</name>
<proteinExistence type="predicted"/>
<feature type="transmembrane region" description="Helical" evidence="6">
    <location>
        <begin position="68"/>
        <end position="89"/>
    </location>
</feature>
<evidence type="ECO:0000256" key="3">
    <source>
        <dbReference type="ARBA" id="ARBA00022692"/>
    </source>
</evidence>
<dbReference type="InterPro" id="IPR036259">
    <property type="entry name" value="MFS_trans_sf"/>
</dbReference>
<evidence type="ECO:0000256" key="2">
    <source>
        <dbReference type="ARBA" id="ARBA00022448"/>
    </source>
</evidence>
<organism evidence="7 8">
    <name type="scientific">Paenochrobactrum gallinarii</name>
    <dbReference type="NCBI Taxonomy" id="643673"/>
    <lineage>
        <taxon>Bacteria</taxon>
        <taxon>Pseudomonadati</taxon>
        <taxon>Pseudomonadota</taxon>
        <taxon>Alphaproteobacteria</taxon>
        <taxon>Hyphomicrobiales</taxon>
        <taxon>Brucellaceae</taxon>
        <taxon>Paenochrobactrum</taxon>
    </lineage>
</organism>
<dbReference type="Pfam" id="PF07690">
    <property type="entry name" value="MFS_1"/>
    <property type="match status" value="1"/>
</dbReference>
<sequence length="120" mass="13307">MVLKTIFWQTMAYKKFAFEQNGAAHAVCMKTFYHKLADRFPKRKMFAIGLVLFDLASLAAVLAPNYQVLASICFLQGIGGALLATASIVLINSSEAPWPDFHAWDVLTVGLLLLICFFCT</sequence>
<feature type="transmembrane region" description="Helical" evidence="6">
    <location>
        <begin position="45"/>
        <end position="63"/>
    </location>
</feature>
<dbReference type="PANTHER" id="PTHR42718:SF9">
    <property type="entry name" value="MAJOR FACILITATOR SUPERFAMILY MULTIDRUG TRANSPORTER MFSC"/>
    <property type="match status" value="1"/>
</dbReference>
<comment type="caution">
    <text evidence="7">The sequence shown here is derived from an EMBL/GenBank/DDBJ whole genome shotgun (WGS) entry which is preliminary data.</text>
</comment>
<reference evidence="7 8" key="1">
    <citation type="submission" date="2020-08" db="EMBL/GenBank/DDBJ databases">
        <title>Genomic Encyclopedia of Type Strains, Phase IV (KMG-IV): sequencing the most valuable type-strain genomes for metagenomic binning, comparative biology and taxonomic classification.</title>
        <authorList>
            <person name="Goeker M."/>
        </authorList>
    </citation>
    <scope>NUCLEOTIDE SEQUENCE [LARGE SCALE GENOMIC DNA]</scope>
    <source>
        <strain evidence="7 8">DSM 22336</strain>
    </source>
</reference>
<evidence type="ECO:0000256" key="4">
    <source>
        <dbReference type="ARBA" id="ARBA00022989"/>
    </source>
</evidence>
<accession>A0A841LX04</accession>
<keyword evidence="4 6" id="KW-1133">Transmembrane helix</keyword>
<keyword evidence="8" id="KW-1185">Reference proteome</keyword>
<evidence type="ECO:0000256" key="1">
    <source>
        <dbReference type="ARBA" id="ARBA00004141"/>
    </source>
</evidence>
<keyword evidence="2" id="KW-0813">Transport</keyword>
<gene>
    <name evidence="7" type="ORF">FHS77_001945</name>
</gene>
<dbReference type="GO" id="GO:0016020">
    <property type="term" value="C:membrane"/>
    <property type="evidence" value="ECO:0007669"/>
    <property type="project" value="UniProtKB-SubCell"/>
</dbReference>
<evidence type="ECO:0000313" key="8">
    <source>
        <dbReference type="Proteomes" id="UP000555393"/>
    </source>
</evidence>
<dbReference type="Gene3D" id="1.20.1720.10">
    <property type="entry name" value="Multidrug resistance protein D"/>
    <property type="match status" value="1"/>
</dbReference>
<dbReference type="EMBL" id="JACIIU010000008">
    <property type="protein sequence ID" value="MBB6261390.1"/>
    <property type="molecule type" value="Genomic_DNA"/>
</dbReference>
<comment type="subcellular location">
    <subcellularLocation>
        <location evidence="1">Membrane</location>
        <topology evidence="1">Multi-pass membrane protein</topology>
    </subcellularLocation>
</comment>
<dbReference type="GO" id="GO:0022857">
    <property type="term" value="F:transmembrane transporter activity"/>
    <property type="evidence" value="ECO:0007669"/>
    <property type="project" value="InterPro"/>
</dbReference>
<evidence type="ECO:0000313" key="7">
    <source>
        <dbReference type="EMBL" id="MBB6261390.1"/>
    </source>
</evidence>